<dbReference type="Gene3D" id="1.20.120.450">
    <property type="entry name" value="dinb family like domain"/>
    <property type="match status" value="1"/>
</dbReference>
<proteinExistence type="predicted"/>
<dbReference type="Pfam" id="PF09351">
    <property type="entry name" value="DUF1993"/>
    <property type="match status" value="1"/>
</dbReference>
<evidence type="ECO:0000313" key="1">
    <source>
        <dbReference type="EMBL" id="AWL03649.1"/>
    </source>
</evidence>
<dbReference type="Proteomes" id="UP000245820">
    <property type="component" value="Chromosome"/>
</dbReference>
<dbReference type="AlphaFoldDB" id="A0A2S2DEX8"/>
<protein>
    <submittedName>
        <fullName evidence="1">DUF1993 domain-containing protein</fullName>
    </submittedName>
</protein>
<name>A0A2S2DEX8_9BURK</name>
<dbReference type="SUPFAM" id="SSF109854">
    <property type="entry name" value="DinB/YfiT-like putative metalloenzymes"/>
    <property type="match status" value="1"/>
</dbReference>
<dbReference type="PANTHER" id="PTHR36922">
    <property type="entry name" value="BLL2446 PROTEIN"/>
    <property type="match status" value="1"/>
</dbReference>
<dbReference type="OrthoDB" id="338237at2"/>
<dbReference type="RefSeq" id="WP_109344051.1">
    <property type="nucleotide sequence ID" value="NZ_CP029343.1"/>
</dbReference>
<dbReference type="InterPro" id="IPR018531">
    <property type="entry name" value="DUF1993"/>
</dbReference>
<sequence length="169" mass="18713">MSHSLYAASVPVFRQLLGSLAAVLEKAEAHAQERRIEPDALLQARLYPDMFPLAMQVQIATDFAKGASARLAGVEPPRYEDGERTFAELQQRISKTLGFIDSLKQADVEAGATRPITHGSGERARHFDDGARYLTHFALPQFFFHVTTAYAILRHNGVPIGKKDFIGAY</sequence>
<evidence type="ECO:0000313" key="2">
    <source>
        <dbReference type="Proteomes" id="UP000245820"/>
    </source>
</evidence>
<dbReference type="PANTHER" id="PTHR36922:SF1">
    <property type="entry name" value="DUF1993 DOMAIN-CONTAINING PROTEIN"/>
    <property type="match status" value="1"/>
</dbReference>
<organism evidence="1 2">
    <name type="scientific">Massilia oculi</name>
    <dbReference type="NCBI Taxonomy" id="945844"/>
    <lineage>
        <taxon>Bacteria</taxon>
        <taxon>Pseudomonadati</taxon>
        <taxon>Pseudomonadota</taxon>
        <taxon>Betaproteobacteria</taxon>
        <taxon>Burkholderiales</taxon>
        <taxon>Oxalobacteraceae</taxon>
        <taxon>Telluria group</taxon>
        <taxon>Massilia</taxon>
    </lineage>
</organism>
<dbReference type="InterPro" id="IPR034660">
    <property type="entry name" value="DinB/YfiT-like"/>
</dbReference>
<keyword evidence="2" id="KW-1185">Reference proteome</keyword>
<reference evidence="1 2" key="1">
    <citation type="submission" date="2018-05" db="EMBL/GenBank/DDBJ databases">
        <title>Complete genome sequence of Massilia oculi sp. nov. CCUG 43427T (=DSM 26321T), the type strain of M. oculi, and comparison with genome sequences of other Massilia strains.</title>
        <authorList>
            <person name="Zhu B."/>
        </authorList>
    </citation>
    <scope>NUCLEOTIDE SEQUENCE [LARGE SCALE GENOMIC DNA]</scope>
    <source>
        <strain evidence="1 2">CCUG 43427</strain>
    </source>
</reference>
<accession>A0A2S2DEX8</accession>
<gene>
    <name evidence="1" type="ORF">DIR46_03820</name>
</gene>
<dbReference type="KEGG" id="mtim:DIR46_03820"/>
<dbReference type="EMBL" id="CP029343">
    <property type="protein sequence ID" value="AWL03649.1"/>
    <property type="molecule type" value="Genomic_DNA"/>
</dbReference>